<dbReference type="Gene3D" id="3.40.50.2300">
    <property type="match status" value="1"/>
</dbReference>
<feature type="domain" description="HAMP" evidence="15">
    <location>
        <begin position="311"/>
        <end position="363"/>
    </location>
</feature>
<name>A0ABW9AG37_9BURK</name>
<evidence type="ECO:0000256" key="10">
    <source>
        <dbReference type="ARBA" id="ARBA00023136"/>
    </source>
</evidence>
<keyword evidence="7 12" id="KW-0812">Transmembrane</keyword>
<dbReference type="SMART" id="SM00304">
    <property type="entry name" value="HAMP"/>
    <property type="match status" value="1"/>
</dbReference>
<evidence type="ECO:0000313" key="16">
    <source>
        <dbReference type="EMBL" id="MFL9927292.1"/>
    </source>
</evidence>
<keyword evidence="6" id="KW-0808">Transferase</keyword>
<dbReference type="Gene3D" id="6.10.340.10">
    <property type="match status" value="1"/>
</dbReference>
<dbReference type="InterPro" id="IPR011006">
    <property type="entry name" value="CheY-like_superfamily"/>
</dbReference>
<proteinExistence type="predicted"/>
<dbReference type="Pfam" id="PF00512">
    <property type="entry name" value="HisKA"/>
    <property type="match status" value="1"/>
</dbReference>
<dbReference type="RefSeq" id="WP_408160532.1">
    <property type="nucleotide sequence ID" value="NZ_JAQQFM010000013.1"/>
</dbReference>
<feature type="domain" description="Histidine kinase" evidence="13">
    <location>
        <begin position="392"/>
        <end position="605"/>
    </location>
</feature>
<keyword evidence="9 12" id="KW-1133">Transmembrane helix</keyword>
<dbReference type="PRINTS" id="PR00344">
    <property type="entry name" value="BCTRLSENSOR"/>
</dbReference>
<dbReference type="SUPFAM" id="SSF55874">
    <property type="entry name" value="ATPase domain of HSP90 chaperone/DNA topoisomerase II/histidine kinase"/>
    <property type="match status" value="1"/>
</dbReference>
<feature type="transmembrane region" description="Helical" evidence="12">
    <location>
        <begin position="12"/>
        <end position="33"/>
    </location>
</feature>
<evidence type="ECO:0000313" key="17">
    <source>
        <dbReference type="Proteomes" id="UP001629246"/>
    </source>
</evidence>
<keyword evidence="10 12" id="KW-0472">Membrane</keyword>
<dbReference type="CDD" id="cd06225">
    <property type="entry name" value="HAMP"/>
    <property type="match status" value="1"/>
</dbReference>
<comment type="catalytic activity">
    <reaction evidence="1">
        <text>ATP + protein L-histidine = ADP + protein N-phospho-L-histidine.</text>
        <dbReference type="EC" id="2.7.13.3"/>
    </reaction>
</comment>
<dbReference type="InterPro" id="IPR003660">
    <property type="entry name" value="HAMP_dom"/>
</dbReference>
<dbReference type="Gene3D" id="3.30.450.20">
    <property type="entry name" value="PAS domain"/>
    <property type="match status" value="2"/>
</dbReference>
<dbReference type="InterPro" id="IPR036097">
    <property type="entry name" value="HisK_dim/P_sf"/>
</dbReference>
<protein>
    <recommendedName>
        <fullName evidence="3">histidine kinase</fullName>
        <ecNumber evidence="3">2.7.13.3</ecNumber>
    </recommendedName>
</protein>
<evidence type="ECO:0000256" key="6">
    <source>
        <dbReference type="ARBA" id="ARBA00022679"/>
    </source>
</evidence>
<dbReference type="InterPro" id="IPR004358">
    <property type="entry name" value="Sig_transdc_His_kin-like_C"/>
</dbReference>
<evidence type="ECO:0000256" key="5">
    <source>
        <dbReference type="ARBA" id="ARBA00022553"/>
    </source>
</evidence>
<keyword evidence="16" id="KW-0547">Nucleotide-binding</keyword>
<dbReference type="InterPro" id="IPR005467">
    <property type="entry name" value="His_kinase_dom"/>
</dbReference>
<comment type="subcellular location">
    <subcellularLocation>
        <location evidence="2">Cell membrane</location>
        <topology evidence="2">Multi-pass membrane protein</topology>
    </subcellularLocation>
</comment>
<evidence type="ECO:0000256" key="9">
    <source>
        <dbReference type="ARBA" id="ARBA00022989"/>
    </source>
</evidence>
<dbReference type="SUPFAM" id="SSF47384">
    <property type="entry name" value="Homodimeric domain of signal transducing histidine kinase"/>
    <property type="match status" value="1"/>
</dbReference>
<dbReference type="EMBL" id="JAQQFM010000013">
    <property type="protein sequence ID" value="MFL9927292.1"/>
    <property type="molecule type" value="Genomic_DNA"/>
</dbReference>
<dbReference type="SUPFAM" id="SSF158472">
    <property type="entry name" value="HAMP domain-like"/>
    <property type="match status" value="1"/>
</dbReference>
<dbReference type="CDD" id="cd12915">
    <property type="entry name" value="PDC2_DGC_like"/>
    <property type="match status" value="1"/>
</dbReference>
<dbReference type="EC" id="2.7.13.3" evidence="3"/>
<dbReference type="CDD" id="cd00082">
    <property type="entry name" value="HisKA"/>
    <property type="match status" value="1"/>
</dbReference>
<dbReference type="SMART" id="SM00448">
    <property type="entry name" value="REC"/>
    <property type="match status" value="1"/>
</dbReference>
<keyword evidence="16" id="KW-0067">ATP-binding</keyword>
<accession>A0ABW9AG37</accession>
<dbReference type="Pfam" id="PF00072">
    <property type="entry name" value="Response_reg"/>
    <property type="match status" value="1"/>
</dbReference>
<evidence type="ECO:0000256" key="1">
    <source>
        <dbReference type="ARBA" id="ARBA00000085"/>
    </source>
</evidence>
<dbReference type="Gene3D" id="1.10.287.130">
    <property type="match status" value="1"/>
</dbReference>
<keyword evidence="5 11" id="KW-0597">Phosphoprotein</keyword>
<evidence type="ECO:0000256" key="7">
    <source>
        <dbReference type="ARBA" id="ARBA00022692"/>
    </source>
</evidence>
<evidence type="ECO:0000259" key="14">
    <source>
        <dbReference type="PROSITE" id="PS50110"/>
    </source>
</evidence>
<dbReference type="Pfam" id="PF02743">
    <property type="entry name" value="dCache_1"/>
    <property type="match status" value="1"/>
</dbReference>
<dbReference type="InterPro" id="IPR036890">
    <property type="entry name" value="HATPase_C_sf"/>
</dbReference>
<keyword evidence="17" id="KW-1185">Reference proteome</keyword>
<dbReference type="InterPro" id="IPR001789">
    <property type="entry name" value="Sig_transdc_resp-reg_receiver"/>
</dbReference>
<gene>
    <name evidence="16" type="ORF">PQR62_23670</name>
</gene>
<dbReference type="PROSITE" id="PS50110">
    <property type="entry name" value="RESPONSE_REGULATORY"/>
    <property type="match status" value="1"/>
</dbReference>
<evidence type="ECO:0000259" key="15">
    <source>
        <dbReference type="PROSITE" id="PS50885"/>
    </source>
</evidence>
<evidence type="ECO:0000256" key="4">
    <source>
        <dbReference type="ARBA" id="ARBA00022475"/>
    </source>
</evidence>
<feature type="modified residue" description="4-aspartylphosphate" evidence="11">
    <location>
        <position position="679"/>
    </location>
</feature>
<feature type="domain" description="Response regulatory" evidence="14">
    <location>
        <begin position="628"/>
        <end position="745"/>
    </location>
</feature>
<dbReference type="PANTHER" id="PTHR43047">
    <property type="entry name" value="TWO-COMPONENT HISTIDINE PROTEIN KINASE"/>
    <property type="match status" value="1"/>
</dbReference>
<dbReference type="PROSITE" id="PS50885">
    <property type="entry name" value="HAMP"/>
    <property type="match status" value="1"/>
</dbReference>
<evidence type="ECO:0000256" key="12">
    <source>
        <dbReference type="SAM" id="Phobius"/>
    </source>
</evidence>
<dbReference type="SMART" id="SM00387">
    <property type="entry name" value="HATPase_c"/>
    <property type="match status" value="1"/>
</dbReference>
<reference evidence="16 17" key="1">
    <citation type="journal article" date="2024" name="Chem. Sci.">
        <title>Discovery of megapolipeptins by genome mining of a Burkholderiales bacteria collection.</title>
        <authorList>
            <person name="Paulo B.S."/>
            <person name="Recchia M.J.J."/>
            <person name="Lee S."/>
            <person name="Fergusson C.H."/>
            <person name="Romanowski S.B."/>
            <person name="Hernandez A."/>
            <person name="Krull N."/>
            <person name="Liu D.Y."/>
            <person name="Cavanagh H."/>
            <person name="Bos A."/>
            <person name="Gray C.A."/>
            <person name="Murphy B.T."/>
            <person name="Linington R.G."/>
            <person name="Eustaquio A.S."/>
        </authorList>
    </citation>
    <scope>NUCLEOTIDE SEQUENCE [LARGE SCALE GENOMIC DNA]</scope>
    <source>
        <strain evidence="16 17">RL21-008-BIB-A</strain>
    </source>
</reference>
<evidence type="ECO:0000256" key="2">
    <source>
        <dbReference type="ARBA" id="ARBA00004651"/>
    </source>
</evidence>
<dbReference type="InterPro" id="IPR033479">
    <property type="entry name" value="dCache_1"/>
</dbReference>
<dbReference type="CDD" id="cd12914">
    <property type="entry name" value="PDC1_DGC_like"/>
    <property type="match status" value="1"/>
</dbReference>
<dbReference type="SUPFAM" id="SSF52172">
    <property type="entry name" value="CheY-like"/>
    <property type="match status" value="1"/>
</dbReference>
<evidence type="ECO:0000256" key="11">
    <source>
        <dbReference type="PROSITE-ProRule" id="PRU00169"/>
    </source>
</evidence>
<keyword evidence="4" id="KW-1003">Cell membrane</keyword>
<sequence>MAATKSLTIGGLRAKLLIVVFIAVLPALGVILYNTASSRQLTISEAEKSALEWVHVISNYQRDLDRQTRTMVELLARDPIVLGTDHEACNRRFADLLFNAVNQPENFFNFVAIDVNGDIYCAARKGEPENMHVRDREYFWQVRTMEKPVTGGYVFGKIIRAPIVPFAGPIFDARHQLSGVMLVTVNLSWLSKTIAPRLPKGAILSLYDSNGTILVHSPDQSAMVGKKDALFSKLLTGNDDGVFSSRDAGDGIERLNAFARIPYGEHNFYVVVSIPRGEAYANADATLTRGLFILSAAICAILLAAWWIGNSLILDSIDHLMAAVLDMTAGRLSARVSLRRRDEIGLLGQAFNKMGGVLENAVSEAERLKSEAEVRSHQLELVNQAKSRFLAAASHDLRQPMHALNLYLGALTLHQLPPSALPVLANVRLCAETMDEMFRALLDISQLDASIVQAEISIFPIEQLLERVRMEFLPAAQAKGLALHVAPCSAFIKSDPVLLSRILSNLMANAVRYTEHGKILVGCRRKGNKLQLAVYDTGPGIAAGHQAEVFEEFYQVGNPERDRRQGLGLGLAIVKRLAVLLDTHIKLISRPGHGSMFALDLPLVHAENPVLDHSMPAGSKEGQLAGALVAVVDDEPVILNATRTLLEQWGCTVIAATSGSSAIEQLSLCSQVPDALLCDYRLRGNETGIDVINAIRKEYNENIPAMLISGDTGPQRVKEIQASGLTVLHKPVLDHILQAALSTLVNGKREISGV</sequence>
<dbReference type="Pfam" id="PF00672">
    <property type="entry name" value="HAMP"/>
    <property type="match status" value="1"/>
</dbReference>
<organism evidence="16 17">
    <name type="scientific">Herbaspirillum lusitanum</name>
    <dbReference type="NCBI Taxonomy" id="213312"/>
    <lineage>
        <taxon>Bacteria</taxon>
        <taxon>Pseudomonadati</taxon>
        <taxon>Pseudomonadota</taxon>
        <taxon>Betaproteobacteria</taxon>
        <taxon>Burkholderiales</taxon>
        <taxon>Oxalobacteraceae</taxon>
        <taxon>Herbaspirillum</taxon>
    </lineage>
</organism>
<evidence type="ECO:0000259" key="13">
    <source>
        <dbReference type="PROSITE" id="PS50109"/>
    </source>
</evidence>
<dbReference type="Proteomes" id="UP001629246">
    <property type="component" value="Unassembled WGS sequence"/>
</dbReference>
<dbReference type="Gene3D" id="3.30.565.10">
    <property type="entry name" value="Histidine kinase-like ATPase, C-terminal domain"/>
    <property type="match status" value="1"/>
</dbReference>
<dbReference type="PROSITE" id="PS50109">
    <property type="entry name" value="HIS_KIN"/>
    <property type="match status" value="1"/>
</dbReference>
<comment type="caution">
    <text evidence="16">The sequence shown here is derived from an EMBL/GenBank/DDBJ whole genome shotgun (WGS) entry which is preliminary data.</text>
</comment>
<dbReference type="InterPro" id="IPR003594">
    <property type="entry name" value="HATPase_dom"/>
</dbReference>
<feature type="transmembrane region" description="Helical" evidence="12">
    <location>
        <begin position="291"/>
        <end position="309"/>
    </location>
</feature>
<dbReference type="InterPro" id="IPR003661">
    <property type="entry name" value="HisK_dim/P_dom"/>
</dbReference>
<evidence type="ECO:0000256" key="3">
    <source>
        <dbReference type="ARBA" id="ARBA00012438"/>
    </source>
</evidence>
<keyword evidence="8" id="KW-0418">Kinase</keyword>
<dbReference type="SMART" id="SM00388">
    <property type="entry name" value="HisKA"/>
    <property type="match status" value="1"/>
</dbReference>
<dbReference type="GO" id="GO:0005524">
    <property type="term" value="F:ATP binding"/>
    <property type="evidence" value="ECO:0007669"/>
    <property type="project" value="UniProtKB-KW"/>
</dbReference>
<dbReference type="CDD" id="cd00156">
    <property type="entry name" value="REC"/>
    <property type="match status" value="1"/>
</dbReference>
<dbReference type="PANTHER" id="PTHR43047:SF9">
    <property type="entry name" value="HISTIDINE KINASE"/>
    <property type="match status" value="1"/>
</dbReference>
<evidence type="ECO:0000256" key="8">
    <source>
        <dbReference type="ARBA" id="ARBA00022777"/>
    </source>
</evidence>
<dbReference type="Pfam" id="PF02518">
    <property type="entry name" value="HATPase_c"/>
    <property type="match status" value="1"/>
</dbReference>